<dbReference type="STRING" id="1123357.SAMN02745244_00669"/>
<accession>A0A1M6CDP3</accession>
<dbReference type="PANTHER" id="PTHR43132:SF6">
    <property type="entry name" value="HTH-TYPE TRANSCRIPTIONAL REPRESSOR CZRA"/>
    <property type="match status" value="1"/>
</dbReference>
<evidence type="ECO:0000256" key="2">
    <source>
        <dbReference type="ARBA" id="ARBA00023125"/>
    </source>
</evidence>
<feature type="domain" description="HTH arsR-type" evidence="4">
    <location>
        <begin position="3"/>
        <end position="96"/>
    </location>
</feature>
<dbReference type="Proteomes" id="UP000184512">
    <property type="component" value="Unassembled WGS sequence"/>
</dbReference>
<sequence>MRLNASEAERIAEVMGGLATPARVLILARLLDSPATVSELVTELAMSQASVSNHLRILRHLNLAAGDRQGRNVLYRLQDDHVRAMVEQILNHASHD</sequence>
<reference evidence="6" key="1">
    <citation type="submission" date="2016-11" db="EMBL/GenBank/DDBJ databases">
        <authorList>
            <person name="Varghese N."/>
            <person name="Submissions S."/>
        </authorList>
    </citation>
    <scope>NUCLEOTIDE SEQUENCE [LARGE SCALE GENOMIC DNA]</scope>
    <source>
        <strain evidence="6">DSM 12906</strain>
    </source>
</reference>
<dbReference type="Pfam" id="PF01022">
    <property type="entry name" value="HTH_5"/>
    <property type="match status" value="1"/>
</dbReference>
<keyword evidence="3" id="KW-0804">Transcription</keyword>
<proteinExistence type="predicted"/>
<dbReference type="NCBIfam" id="NF033788">
    <property type="entry name" value="HTH_metalloreg"/>
    <property type="match status" value="1"/>
</dbReference>
<dbReference type="InterPro" id="IPR001845">
    <property type="entry name" value="HTH_ArsR_DNA-bd_dom"/>
</dbReference>
<organism evidence="5 6">
    <name type="scientific">Tessaracoccus bendigoensis DSM 12906</name>
    <dbReference type="NCBI Taxonomy" id="1123357"/>
    <lineage>
        <taxon>Bacteria</taxon>
        <taxon>Bacillati</taxon>
        <taxon>Actinomycetota</taxon>
        <taxon>Actinomycetes</taxon>
        <taxon>Propionibacteriales</taxon>
        <taxon>Propionibacteriaceae</taxon>
        <taxon>Tessaracoccus</taxon>
    </lineage>
</organism>
<evidence type="ECO:0000313" key="5">
    <source>
        <dbReference type="EMBL" id="SHI59170.1"/>
    </source>
</evidence>
<dbReference type="InterPro" id="IPR051011">
    <property type="entry name" value="Metal_resp_trans_reg"/>
</dbReference>
<dbReference type="PANTHER" id="PTHR43132">
    <property type="entry name" value="ARSENICAL RESISTANCE OPERON REPRESSOR ARSR-RELATED"/>
    <property type="match status" value="1"/>
</dbReference>
<keyword evidence="6" id="KW-1185">Reference proteome</keyword>
<dbReference type="GO" id="GO:0003677">
    <property type="term" value="F:DNA binding"/>
    <property type="evidence" value="ECO:0007669"/>
    <property type="project" value="UniProtKB-KW"/>
</dbReference>
<dbReference type="PROSITE" id="PS50987">
    <property type="entry name" value="HTH_ARSR_2"/>
    <property type="match status" value="1"/>
</dbReference>
<evidence type="ECO:0000313" key="6">
    <source>
        <dbReference type="Proteomes" id="UP000184512"/>
    </source>
</evidence>
<dbReference type="PRINTS" id="PR00778">
    <property type="entry name" value="HTHARSR"/>
</dbReference>
<dbReference type="GO" id="GO:0003700">
    <property type="term" value="F:DNA-binding transcription factor activity"/>
    <property type="evidence" value="ECO:0007669"/>
    <property type="project" value="InterPro"/>
</dbReference>
<dbReference type="AlphaFoldDB" id="A0A1M6CDP3"/>
<dbReference type="InterPro" id="IPR036390">
    <property type="entry name" value="WH_DNA-bd_sf"/>
</dbReference>
<dbReference type="SMART" id="SM00418">
    <property type="entry name" value="HTH_ARSR"/>
    <property type="match status" value="1"/>
</dbReference>
<evidence type="ECO:0000259" key="4">
    <source>
        <dbReference type="PROSITE" id="PS50987"/>
    </source>
</evidence>
<dbReference type="InterPro" id="IPR011991">
    <property type="entry name" value="ArsR-like_HTH"/>
</dbReference>
<dbReference type="OrthoDB" id="3396564at2"/>
<dbReference type="CDD" id="cd00090">
    <property type="entry name" value="HTH_ARSR"/>
    <property type="match status" value="1"/>
</dbReference>
<dbReference type="EMBL" id="FQZG01000009">
    <property type="protein sequence ID" value="SHI59170.1"/>
    <property type="molecule type" value="Genomic_DNA"/>
</dbReference>
<dbReference type="SUPFAM" id="SSF46785">
    <property type="entry name" value="Winged helix' DNA-binding domain"/>
    <property type="match status" value="1"/>
</dbReference>
<evidence type="ECO:0000256" key="3">
    <source>
        <dbReference type="ARBA" id="ARBA00023163"/>
    </source>
</evidence>
<gene>
    <name evidence="5" type="ORF">SAMN02745244_00669</name>
</gene>
<keyword evidence="2 5" id="KW-0238">DNA-binding</keyword>
<keyword evidence="1" id="KW-0805">Transcription regulation</keyword>
<dbReference type="Gene3D" id="1.10.10.10">
    <property type="entry name" value="Winged helix-like DNA-binding domain superfamily/Winged helix DNA-binding domain"/>
    <property type="match status" value="1"/>
</dbReference>
<dbReference type="InterPro" id="IPR036388">
    <property type="entry name" value="WH-like_DNA-bd_sf"/>
</dbReference>
<name>A0A1M6CDP3_9ACTN</name>
<dbReference type="RefSeq" id="WP_026926296.1">
    <property type="nucleotide sequence ID" value="NZ_FQZG01000009.1"/>
</dbReference>
<protein>
    <submittedName>
        <fullName evidence="5">DNA-binding transcriptional regulator, ArsR family</fullName>
    </submittedName>
</protein>
<evidence type="ECO:0000256" key="1">
    <source>
        <dbReference type="ARBA" id="ARBA00023015"/>
    </source>
</evidence>